<gene>
    <name evidence="8" type="ORF">OKIOD_LOCUS14770</name>
</gene>
<dbReference type="Gene3D" id="3.30.830.10">
    <property type="entry name" value="Metalloenzyme, LuxS/M16 peptidase-like"/>
    <property type="match status" value="2"/>
</dbReference>
<dbReference type="PANTHER" id="PTHR12788">
    <property type="entry name" value="PROTEIN-TYROSINE SULFOTRANSFERASE 2"/>
    <property type="match status" value="1"/>
</dbReference>
<accession>A0ABN7T6I4</accession>
<dbReference type="Gene3D" id="3.40.50.300">
    <property type="entry name" value="P-loop containing nucleotide triphosphate hydrolases"/>
    <property type="match status" value="1"/>
</dbReference>
<organism evidence="8 9">
    <name type="scientific">Oikopleura dioica</name>
    <name type="common">Tunicate</name>
    <dbReference type="NCBI Taxonomy" id="34765"/>
    <lineage>
        <taxon>Eukaryota</taxon>
        <taxon>Metazoa</taxon>
        <taxon>Chordata</taxon>
        <taxon>Tunicata</taxon>
        <taxon>Appendicularia</taxon>
        <taxon>Copelata</taxon>
        <taxon>Oikopleuridae</taxon>
        <taxon>Oikopleura</taxon>
    </lineage>
</organism>
<evidence type="ECO:0000256" key="1">
    <source>
        <dbReference type="ARBA" id="ARBA00003886"/>
    </source>
</evidence>
<name>A0ABN7T6I4_OIKDI</name>
<comment type="catalytic activity">
    <reaction evidence="5 6">
        <text>L-tyrosyl-[protein] + 3'-phosphoadenylyl sulfate = O-sulfo-L-tyrosine-[protein] + adenosine 3',5'-bisphosphate + H(+)</text>
        <dbReference type="Rhea" id="RHEA:16801"/>
        <dbReference type="Rhea" id="RHEA-COMP:10136"/>
        <dbReference type="Rhea" id="RHEA-COMP:11688"/>
        <dbReference type="ChEBI" id="CHEBI:15378"/>
        <dbReference type="ChEBI" id="CHEBI:46858"/>
        <dbReference type="ChEBI" id="CHEBI:58339"/>
        <dbReference type="ChEBI" id="CHEBI:58343"/>
        <dbReference type="ChEBI" id="CHEBI:65286"/>
        <dbReference type="EC" id="2.8.2.20"/>
    </reaction>
</comment>
<evidence type="ECO:0000256" key="3">
    <source>
        <dbReference type="ARBA" id="ARBA00013262"/>
    </source>
</evidence>
<comment type="similarity">
    <text evidence="2 6">Belongs to the protein sulfotransferase family.</text>
</comment>
<evidence type="ECO:0000256" key="5">
    <source>
        <dbReference type="ARBA" id="ARBA00048460"/>
    </source>
</evidence>
<dbReference type="SUPFAM" id="SSF52540">
    <property type="entry name" value="P-loop containing nucleoside triphosphate hydrolases"/>
    <property type="match status" value="1"/>
</dbReference>
<proteinExistence type="inferred from homology"/>
<keyword evidence="9" id="KW-1185">Reference proteome</keyword>
<dbReference type="SUPFAM" id="SSF63411">
    <property type="entry name" value="LuxS/MPP-like metallohydrolase"/>
    <property type="match status" value="2"/>
</dbReference>
<sequence length="702" mass="77890">MRILIEINENIRCGPETHVIPQFISRWAQMRNTKRMADSGLSTAMYDALVAEFVLKVIVEHDRAAPQMCNKDPFVLRQMNLLSLPNMFPNSKYVLMIRDPRAIANSLRTRNITISGVDNDSLESIFSNWNRNMRFMLSQCQRNEWRENGAHRGKGNCIMVLYEDLVLSTETVMRKTMKFIGEDFHPMMLDHTSGMDQIKVAPNEPSTDQISQPIYKSALNKWRNNLSDHSPDPKIRQGLDYLQEMQTWRMRALNSIRNLTKSTLSNGVTVVTNPSSSPLAVVGAVSGCGSRNETASSQTTLNRSVTLNNLEAGNTNVSSYLERERSGVFGTTVPGNAAAFAEQLVSAIGADAVTDADRAHALSALNAVAANKEVVCEDYAHMSGFMLSGLSASPYGTTSGINETSAEEVLSFRREALAGSNLTIVGTGDVNHDELCAIAGQIATNAGRVAPNEPCQFHGNQLKDRNDFEEDCWFRLGFYVPGSDRPRETAVFQVLAQVAGEYNNAIQHAQHSSNPLMKFYSAERPIRRVEEGGHTRHLNSEDIVSFKGKLTTHSDCGLFGMYAHVPKAYAGAHGYIEIATRGMGVLYQMQREMKRMWKGLKEHEIEAAKNKAILKLYQKYSNPTTEADLVAQGQSLKTITSNIARVSKTDIESAVDKYMYDADFVQAAYGACDGFDVGANRMRSRNFLKSGLGLEVGNKQHY</sequence>
<evidence type="ECO:0000259" key="7">
    <source>
        <dbReference type="Pfam" id="PF05193"/>
    </source>
</evidence>
<feature type="domain" description="Peptidase M16 C-terminal" evidence="7">
    <location>
        <begin position="405"/>
        <end position="611"/>
    </location>
</feature>
<evidence type="ECO:0000256" key="6">
    <source>
        <dbReference type="RuleBase" id="RU365018"/>
    </source>
</evidence>
<dbReference type="EMBL" id="OU015567">
    <property type="protein sequence ID" value="CAG5111729.1"/>
    <property type="molecule type" value="Genomic_DNA"/>
</dbReference>
<dbReference type="InterPro" id="IPR027417">
    <property type="entry name" value="P-loop_NTPase"/>
</dbReference>
<keyword evidence="4 6" id="KW-0808">Transferase</keyword>
<dbReference type="Pfam" id="PF13469">
    <property type="entry name" value="Sulfotransfer_3"/>
    <property type="match status" value="1"/>
</dbReference>
<dbReference type="PANTHER" id="PTHR12788:SF10">
    <property type="entry name" value="PROTEIN-TYROSINE SULFOTRANSFERASE"/>
    <property type="match status" value="1"/>
</dbReference>
<reference evidence="8 9" key="1">
    <citation type="submission" date="2021-04" db="EMBL/GenBank/DDBJ databases">
        <authorList>
            <person name="Bliznina A."/>
        </authorList>
    </citation>
    <scope>NUCLEOTIDE SEQUENCE [LARGE SCALE GENOMIC DNA]</scope>
</reference>
<evidence type="ECO:0000256" key="2">
    <source>
        <dbReference type="ARBA" id="ARBA00009988"/>
    </source>
</evidence>
<protein>
    <recommendedName>
        <fullName evidence="3 6">Protein-tyrosine sulfotransferase</fullName>
        <ecNumber evidence="3 6">2.8.2.20</ecNumber>
    </recommendedName>
</protein>
<evidence type="ECO:0000256" key="4">
    <source>
        <dbReference type="ARBA" id="ARBA00022679"/>
    </source>
</evidence>
<evidence type="ECO:0000313" key="8">
    <source>
        <dbReference type="EMBL" id="CAG5111729.1"/>
    </source>
</evidence>
<evidence type="ECO:0000313" key="9">
    <source>
        <dbReference type="Proteomes" id="UP001158576"/>
    </source>
</evidence>
<dbReference type="EC" id="2.8.2.20" evidence="3 6"/>
<dbReference type="Proteomes" id="UP001158576">
    <property type="component" value="Chromosome 2"/>
</dbReference>
<dbReference type="Pfam" id="PF05193">
    <property type="entry name" value="Peptidase_M16_C"/>
    <property type="match status" value="1"/>
</dbReference>
<comment type="function">
    <text evidence="1 6">Catalyzes the O-sulfation of tyrosine residues within acidic motifs of polypeptides, using 3'-phosphoadenylyl sulfate (PAPS) as cosubstrate.</text>
</comment>
<dbReference type="InterPro" id="IPR011249">
    <property type="entry name" value="Metalloenz_LuxS/M16"/>
</dbReference>
<dbReference type="InterPro" id="IPR007863">
    <property type="entry name" value="Peptidase_M16_C"/>
</dbReference>
<dbReference type="InterPro" id="IPR026634">
    <property type="entry name" value="TPST-like"/>
</dbReference>